<dbReference type="SUPFAM" id="SSF56281">
    <property type="entry name" value="Metallo-hydrolase/oxidoreductase"/>
    <property type="match status" value="1"/>
</dbReference>
<evidence type="ECO:0000313" key="2">
    <source>
        <dbReference type="EMBL" id="MDQ0214868.1"/>
    </source>
</evidence>
<dbReference type="InterPro" id="IPR036866">
    <property type="entry name" value="RibonucZ/Hydroxyglut_hydro"/>
</dbReference>
<comment type="caution">
    <text evidence="2">The sequence shown here is derived from an EMBL/GenBank/DDBJ whole genome shotgun (WGS) entry which is preliminary data.</text>
</comment>
<dbReference type="InterPro" id="IPR050855">
    <property type="entry name" value="NDM-1-like"/>
</dbReference>
<protein>
    <submittedName>
        <fullName evidence="2">Glyoxylase-like metal-dependent hydrolase (Beta-lactamase superfamily II)</fullName>
    </submittedName>
</protein>
<dbReference type="Gene3D" id="3.60.15.10">
    <property type="entry name" value="Ribonuclease Z/Hydroxyacylglutathione hydrolase-like"/>
    <property type="match status" value="1"/>
</dbReference>
<dbReference type="Pfam" id="PF00753">
    <property type="entry name" value="Lactamase_B"/>
    <property type="match status" value="1"/>
</dbReference>
<dbReference type="SMART" id="SM00849">
    <property type="entry name" value="Lactamase_B"/>
    <property type="match status" value="1"/>
</dbReference>
<dbReference type="GO" id="GO:0016787">
    <property type="term" value="F:hydrolase activity"/>
    <property type="evidence" value="ECO:0007669"/>
    <property type="project" value="UniProtKB-KW"/>
</dbReference>
<gene>
    <name evidence="2" type="ORF">J2S13_001265</name>
</gene>
<organism evidence="2 3">
    <name type="scientific">Oikeobacillus pervagus</name>
    <dbReference type="NCBI Taxonomy" id="1325931"/>
    <lineage>
        <taxon>Bacteria</taxon>
        <taxon>Bacillati</taxon>
        <taxon>Bacillota</taxon>
        <taxon>Bacilli</taxon>
        <taxon>Bacillales</taxon>
        <taxon>Bacillaceae</taxon>
        <taxon>Oikeobacillus</taxon>
    </lineage>
</organism>
<keyword evidence="2" id="KW-0378">Hydrolase</keyword>
<evidence type="ECO:0000259" key="1">
    <source>
        <dbReference type="SMART" id="SM00849"/>
    </source>
</evidence>
<feature type="domain" description="Metallo-beta-lactamase" evidence="1">
    <location>
        <begin position="37"/>
        <end position="246"/>
    </location>
</feature>
<name>A0AAJ1SXX2_9BACI</name>
<dbReference type="PANTHER" id="PTHR42951:SF17">
    <property type="entry name" value="METALLO-BETA-LACTAMASE DOMAIN-CONTAINING PROTEIN"/>
    <property type="match status" value="1"/>
</dbReference>
<reference evidence="2" key="1">
    <citation type="submission" date="2023-07" db="EMBL/GenBank/DDBJ databases">
        <title>Genomic Encyclopedia of Type Strains, Phase IV (KMG-IV): sequencing the most valuable type-strain genomes for metagenomic binning, comparative biology and taxonomic classification.</title>
        <authorList>
            <person name="Goeker M."/>
        </authorList>
    </citation>
    <scope>NUCLEOTIDE SEQUENCE</scope>
    <source>
        <strain evidence="2">DSM 23947</strain>
    </source>
</reference>
<keyword evidence="3" id="KW-1185">Reference proteome</keyword>
<dbReference type="PANTHER" id="PTHR42951">
    <property type="entry name" value="METALLO-BETA-LACTAMASE DOMAIN-CONTAINING"/>
    <property type="match status" value="1"/>
</dbReference>
<sequence length="274" mass="30436">MDIQGNQEQQPLFQPFFAQAEKGYEVLPDLFVLRTMIVNVCFVGERGSDHWVLIDAGVGPAAESILQTAEERFRGIPPKAIILTHGHFDHVGALSELLEHWDVPIFAQEEELPFLTGKEDYPPADPTVGGGLMSLISPLYPNEAINLENRIHALPIDHKVPYMDGWRWVHTPGHTPGHISLFRHEDSALIAGDAFITVKQESALAVITQEKEIHGPPAYFTTVWKAAWHSVRILEALKPAYAITGHGFAIEGEELTKGLENLSCNFKEIAIPNN</sequence>
<dbReference type="RefSeq" id="WP_307256863.1">
    <property type="nucleotide sequence ID" value="NZ_JAUSUC010000011.1"/>
</dbReference>
<proteinExistence type="predicted"/>
<dbReference type="InterPro" id="IPR001279">
    <property type="entry name" value="Metallo-B-lactamas"/>
</dbReference>
<dbReference type="AlphaFoldDB" id="A0AAJ1SXX2"/>
<evidence type="ECO:0000313" key="3">
    <source>
        <dbReference type="Proteomes" id="UP001237207"/>
    </source>
</evidence>
<accession>A0AAJ1SXX2</accession>
<dbReference type="EMBL" id="JAUSUC010000011">
    <property type="protein sequence ID" value="MDQ0214868.1"/>
    <property type="molecule type" value="Genomic_DNA"/>
</dbReference>
<dbReference type="Proteomes" id="UP001237207">
    <property type="component" value="Unassembled WGS sequence"/>
</dbReference>
<dbReference type="CDD" id="cd07721">
    <property type="entry name" value="yflN-like_MBL-fold"/>
    <property type="match status" value="1"/>
</dbReference>